<evidence type="ECO:0000313" key="5">
    <source>
        <dbReference type="EMBL" id="QLG64032.1"/>
    </source>
</evidence>
<dbReference type="Pfam" id="PF03328">
    <property type="entry name" value="HpcH_HpaI"/>
    <property type="match status" value="1"/>
</dbReference>
<dbReference type="PANTHER" id="PTHR30502">
    <property type="entry name" value="2-KETO-3-DEOXY-L-RHAMNONATE ALDOLASE"/>
    <property type="match status" value="1"/>
</dbReference>
<evidence type="ECO:0000313" key="6">
    <source>
        <dbReference type="Proteomes" id="UP000509626"/>
    </source>
</evidence>
<proteinExistence type="inferred from homology"/>
<evidence type="ECO:0000259" key="4">
    <source>
        <dbReference type="Pfam" id="PF03328"/>
    </source>
</evidence>
<name>A0A7D5LDB5_9EURY</name>
<dbReference type="InterPro" id="IPR015813">
    <property type="entry name" value="Pyrv/PenolPyrv_kinase-like_dom"/>
</dbReference>
<dbReference type="AlphaFoldDB" id="A0A7D5LDB5"/>
<dbReference type="KEGG" id="halu:HUG12_08635"/>
<keyword evidence="2" id="KW-0479">Metal-binding</keyword>
<feature type="domain" description="HpcH/HpaI aldolase/citrate lyase" evidence="4">
    <location>
        <begin position="25"/>
        <end position="247"/>
    </location>
</feature>
<accession>A0A7D5LDB5</accession>
<dbReference type="SUPFAM" id="SSF51621">
    <property type="entry name" value="Phosphoenolpyruvate/pyruvate domain"/>
    <property type="match status" value="1"/>
</dbReference>
<keyword evidence="3" id="KW-0456">Lyase</keyword>
<dbReference type="GO" id="GO:0005737">
    <property type="term" value="C:cytoplasm"/>
    <property type="evidence" value="ECO:0007669"/>
    <property type="project" value="TreeGrafter"/>
</dbReference>
<dbReference type="PANTHER" id="PTHR30502:SF0">
    <property type="entry name" value="PHOSPHOENOLPYRUVATE CARBOXYLASE FAMILY PROTEIN"/>
    <property type="match status" value="1"/>
</dbReference>
<evidence type="ECO:0000256" key="2">
    <source>
        <dbReference type="ARBA" id="ARBA00022723"/>
    </source>
</evidence>
<protein>
    <submittedName>
        <fullName evidence="5">Aldolase</fullName>
    </submittedName>
</protein>
<dbReference type="Gene3D" id="3.20.20.60">
    <property type="entry name" value="Phosphoenolpyruvate-binding domains"/>
    <property type="match status" value="1"/>
</dbReference>
<sequence>MSRENKVRERLESGGAALGARAETMSPTLIEVYGQLGYDFVWLDFEHAGASPYDSTALESLVRAAEGADVELLVRVPHGDPPLVHKVLDAGVSTLLVPRVESAAQVERAVRAARFEFDGEPGDRGWGGGRPTGWGADAKGFTDREDEQVLVGAMIESAAAVADVGEILSVPHLGFAFIGANDLSISLGHPRETDHPEVVDAIERVESACLDAGVPFGAPKHDTDAAAAALEDGYSILRVGDEVGSVREVLGDRLEALR</sequence>
<comment type="similarity">
    <text evidence="1">Belongs to the HpcH/HpaI aldolase family.</text>
</comment>
<keyword evidence="6" id="KW-1185">Reference proteome</keyword>
<evidence type="ECO:0000256" key="1">
    <source>
        <dbReference type="ARBA" id="ARBA00005568"/>
    </source>
</evidence>
<dbReference type="GO" id="GO:0046872">
    <property type="term" value="F:metal ion binding"/>
    <property type="evidence" value="ECO:0007669"/>
    <property type="project" value="UniProtKB-KW"/>
</dbReference>
<evidence type="ECO:0000256" key="3">
    <source>
        <dbReference type="ARBA" id="ARBA00023239"/>
    </source>
</evidence>
<dbReference type="EMBL" id="CP058579">
    <property type="protein sequence ID" value="QLG64032.1"/>
    <property type="molecule type" value="Genomic_DNA"/>
</dbReference>
<dbReference type="Proteomes" id="UP000509626">
    <property type="component" value="Chromosome"/>
</dbReference>
<organism evidence="5 6">
    <name type="scientific">Halorarum salinum</name>
    <dbReference type="NCBI Taxonomy" id="2743089"/>
    <lineage>
        <taxon>Archaea</taxon>
        <taxon>Methanobacteriati</taxon>
        <taxon>Methanobacteriota</taxon>
        <taxon>Stenosarchaea group</taxon>
        <taxon>Halobacteria</taxon>
        <taxon>Halobacteriales</taxon>
        <taxon>Haloferacaceae</taxon>
        <taxon>Halorarum</taxon>
    </lineage>
</organism>
<reference evidence="5 6" key="1">
    <citation type="submission" date="2020-06" db="EMBL/GenBank/DDBJ databases">
        <title>NJ-3-1, isolated from saline soil.</title>
        <authorList>
            <person name="Cui H.L."/>
            <person name="Shi X."/>
        </authorList>
    </citation>
    <scope>NUCLEOTIDE SEQUENCE [LARGE SCALE GENOMIC DNA]</scope>
    <source>
        <strain evidence="5 6">NJ-3-1</strain>
    </source>
</reference>
<dbReference type="InterPro" id="IPR050251">
    <property type="entry name" value="HpcH-HpaI_aldolase"/>
</dbReference>
<gene>
    <name evidence="5" type="ORF">HUG12_08635</name>
</gene>
<dbReference type="GO" id="GO:0016832">
    <property type="term" value="F:aldehyde-lyase activity"/>
    <property type="evidence" value="ECO:0007669"/>
    <property type="project" value="TreeGrafter"/>
</dbReference>
<dbReference type="OrthoDB" id="142679at2157"/>
<dbReference type="InterPro" id="IPR005000">
    <property type="entry name" value="Aldolase/citrate-lyase_domain"/>
</dbReference>
<dbReference type="InterPro" id="IPR040442">
    <property type="entry name" value="Pyrv_kinase-like_dom_sf"/>
</dbReference>